<evidence type="ECO:0000256" key="2">
    <source>
        <dbReference type="ARBA" id="ARBA00022676"/>
    </source>
</evidence>
<dbReference type="Proteomes" id="UP000315395">
    <property type="component" value="Chromosome"/>
</dbReference>
<dbReference type="SUPFAM" id="SSF53756">
    <property type="entry name" value="UDP-Glycosyltransferase/glycogen phosphorylase"/>
    <property type="match status" value="1"/>
</dbReference>
<dbReference type="RefSeq" id="WP_143783205.1">
    <property type="nucleotide sequence ID" value="NZ_CP041616.1"/>
</dbReference>
<comment type="similarity">
    <text evidence="1">Belongs to the glycosyltransferase group 1 family. Glycosyltransferase 4 subfamily.</text>
</comment>
<feature type="domain" description="Glycosyltransferase subfamily 4-like N-terminal" evidence="5">
    <location>
        <begin position="26"/>
        <end position="182"/>
    </location>
</feature>
<proteinExistence type="inferred from homology"/>
<dbReference type="Pfam" id="PF00534">
    <property type="entry name" value="Glycos_transf_1"/>
    <property type="match status" value="1"/>
</dbReference>
<dbReference type="OrthoDB" id="3171021at2"/>
<evidence type="ECO:0000259" key="5">
    <source>
        <dbReference type="Pfam" id="PF13439"/>
    </source>
</evidence>
<evidence type="ECO:0000313" key="7">
    <source>
        <dbReference type="Proteomes" id="UP000315395"/>
    </source>
</evidence>
<feature type="domain" description="Glycosyl transferase family 1" evidence="4">
    <location>
        <begin position="193"/>
        <end position="338"/>
    </location>
</feature>
<evidence type="ECO:0000259" key="4">
    <source>
        <dbReference type="Pfam" id="PF00534"/>
    </source>
</evidence>
<dbReference type="Pfam" id="PF13439">
    <property type="entry name" value="Glyco_transf_4"/>
    <property type="match status" value="1"/>
</dbReference>
<sequence>MRILAVTTWLPTPASPSTGAFVVRDAQAIAGLGHDVRLVHLVPPSQYAEGLPERDTVGGAAGSVGALPVTRVPMATSNPGQIARAGRVLRGLAEHADLVHTMAFSSLLPFGFRRPSAPWVHTEHWSGLTAPQTLPRSWQVALPVLKPLLGRPDVATAVCDYLAAPIRDVRGAKLTTVVPCIVPVPDPVPPRPADDRKLRLVSIGGLIERKDPLLAVDTLAELLVRGHDARLTFVGQGPLEGDIRVHAEALDITDRVRLTGSLDRDGVLDQLARAHLFLGPTRGDNFFVSCAEALVAGRPVVVGSTGGQGEYIDPRVGQTVATQNATAYADAVESVVDRTRSLTAQQISDTVGQRFSVSAVAAGYQDAYDRAGRGRR</sequence>
<name>A0A516GAH3_9MICO</name>
<dbReference type="PANTHER" id="PTHR12526:SF640">
    <property type="entry name" value="COLANIC ACID BIOSYNTHESIS GLYCOSYLTRANSFERASE WCAL-RELATED"/>
    <property type="match status" value="1"/>
</dbReference>
<organism evidence="6 7">
    <name type="scientific">Ornithinimicrobium ciconiae</name>
    <dbReference type="NCBI Taxonomy" id="2594265"/>
    <lineage>
        <taxon>Bacteria</taxon>
        <taxon>Bacillati</taxon>
        <taxon>Actinomycetota</taxon>
        <taxon>Actinomycetes</taxon>
        <taxon>Micrococcales</taxon>
        <taxon>Ornithinimicrobiaceae</taxon>
        <taxon>Ornithinimicrobium</taxon>
    </lineage>
</organism>
<evidence type="ECO:0000313" key="6">
    <source>
        <dbReference type="EMBL" id="QDO88527.1"/>
    </source>
</evidence>
<protein>
    <submittedName>
        <fullName evidence="6">Glycosyltransferase family 4 protein</fullName>
    </submittedName>
</protein>
<reference evidence="6 7" key="1">
    <citation type="submission" date="2019-07" db="EMBL/GenBank/DDBJ databases">
        <title>complete genome sequencing of Ornithinimicrobium sp. H23M54.</title>
        <authorList>
            <person name="Bae J.-W."/>
            <person name="Lee S.-Y."/>
        </authorList>
    </citation>
    <scope>NUCLEOTIDE SEQUENCE [LARGE SCALE GENOMIC DNA]</scope>
    <source>
        <strain evidence="6 7">H23M54</strain>
    </source>
</reference>
<dbReference type="AlphaFoldDB" id="A0A516GAH3"/>
<keyword evidence="2" id="KW-0328">Glycosyltransferase</keyword>
<dbReference type="GO" id="GO:0016757">
    <property type="term" value="F:glycosyltransferase activity"/>
    <property type="evidence" value="ECO:0007669"/>
    <property type="project" value="UniProtKB-KW"/>
</dbReference>
<dbReference type="EMBL" id="CP041616">
    <property type="protein sequence ID" value="QDO88527.1"/>
    <property type="molecule type" value="Genomic_DNA"/>
</dbReference>
<evidence type="ECO:0000256" key="3">
    <source>
        <dbReference type="ARBA" id="ARBA00022679"/>
    </source>
</evidence>
<evidence type="ECO:0000256" key="1">
    <source>
        <dbReference type="ARBA" id="ARBA00009481"/>
    </source>
</evidence>
<gene>
    <name evidence="6" type="ORF">FNH13_09390</name>
</gene>
<dbReference type="InterPro" id="IPR001296">
    <property type="entry name" value="Glyco_trans_1"/>
</dbReference>
<keyword evidence="7" id="KW-1185">Reference proteome</keyword>
<dbReference type="PANTHER" id="PTHR12526">
    <property type="entry name" value="GLYCOSYLTRANSFERASE"/>
    <property type="match status" value="1"/>
</dbReference>
<accession>A0A516GAH3</accession>
<dbReference type="Gene3D" id="3.40.50.2000">
    <property type="entry name" value="Glycogen Phosphorylase B"/>
    <property type="match status" value="2"/>
</dbReference>
<dbReference type="KEGG" id="orz:FNH13_09390"/>
<dbReference type="InterPro" id="IPR028098">
    <property type="entry name" value="Glyco_trans_4-like_N"/>
</dbReference>
<keyword evidence="3 6" id="KW-0808">Transferase</keyword>